<feature type="region of interest" description="Disordered" evidence="1">
    <location>
        <begin position="501"/>
        <end position="551"/>
    </location>
</feature>
<feature type="compositionally biased region" description="Low complexity" evidence="1">
    <location>
        <begin position="262"/>
        <end position="279"/>
    </location>
</feature>
<feature type="compositionally biased region" description="Basic and acidic residues" evidence="1">
    <location>
        <begin position="103"/>
        <end position="112"/>
    </location>
</feature>
<dbReference type="EMBL" id="JAWHQM010000006">
    <property type="protein sequence ID" value="KAK5627598.1"/>
    <property type="molecule type" value="Genomic_DNA"/>
</dbReference>
<feature type="compositionally biased region" description="Polar residues" evidence="1">
    <location>
        <begin position="150"/>
        <end position="159"/>
    </location>
</feature>
<name>A0AAN7UEX1_9PEZI</name>
<dbReference type="Proteomes" id="UP001305414">
    <property type="component" value="Unassembled WGS sequence"/>
</dbReference>
<feature type="compositionally biased region" description="Basic and acidic residues" evidence="1">
    <location>
        <begin position="167"/>
        <end position="179"/>
    </location>
</feature>
<reference evidence="2 3" key="1">
    <citation type="submission" date="2023-10" db="EMBL/GenBank/DDBJ databases">
        <title>Draft genome sequence of Xylaria bambusicola isolate GMP-LS, the root and basal stem rot pathogen of sugarcane in Indonesia.</title>
        <authorList>
            <person name="Selvaraj P."/>
            <person name="Muralishankar V."/>
            <person name="Muruganantham S."/>
            <person name="Sp S."/>
            <person name="Haryani S."/>
            <person name="Lau K.J.X."/>
            <person name="Naqvi N.I."/>
        </authorList>
    </citation>
    <scope>NUCLEOTIDE SEQUENCE [LARGE SCALE GENOMIC DNA]</scope>
    <source>
        <strain evidence="2">GMP-LS</strain>
    </source>
</reference>
<evidence type="ECO:0000313" key="3">
    <source>
        <dbReference type="Proteomes" id="UP001305414"/>
    </source>
</evidence>
<protein>
    <submittedName>
        <fullName evidence="2">Uncharacterized protein</fullName>
    </submittedName>
</protein>
<feature type="compositionally biased region" description="Basic and acidic residues" evidence="1">
    <location>
        <begin position="506"/>
        <end position="522"/>
    </location>
</feature>
<organism evidence="2 3">
    <name type="scientific">Xylaria bambusicola</name>
    <dbReference type="NCBI Taxonomy" id="326684"/>
    <lineage>
        <taxon>Eukaryota</taxon>
        <taxon>Fungi</taxon>
        <taxon>Dikarya</taxon>
        <taxon>Ascomycota</taxon>
        <taxon>Pezizomycotina</taxon>
        <taxon>Sordariomycetes</taxon>
        <taxon>Xylariomycetidae</taxon>
        <taxon>Xylariales</taxon>
        <taxon>Xylariaceae</taxon>
        <taxon>Xylaria</taxon>
    </lineage>
</organism>
<evidence type="ECO:0000313" key="2">
    <source>
        <dbReference type="EMBL" id="KAK5627598.1"/>
    </source>
</evidence>
<feature type="compositionally biased region" description="Basic and acidic residues" evidence="1">
    <location>
        <begin position="119"/>
        <end position="133"/>
    </location>
</feature>
<proteinExistence type="predicted"/>
<evidence type="ECO:0000256" key="1">
    <source>
        <dbReference type="SAM" id="MobiDB-lite"/>
    </source>
</evidence>
<accession>A0AAN7UEX1</accession>
<gene>
    <name evidence="2" type="ORF">RRF57_003313</name>
</gene>
<feature type="region of interest" description="Disordered" evidence="1">
    <location>
        <begin position="103"/>
        <end position="299"/>
    </location>
</feature>
<sequence>MRALMIQPGAMASNTEPMGHADWPAMEAGYWQTTKKARDREDATLAHEHAVRQDQLDQGIIELYDRRSHLQSAIKELDTNIELRNAEKQRLLREFETRRAALRAQRQDEDRSQQNWFARAKESVPPERERVTPEGKSSTPPNHARILPNPTANWTSVNGPSLRRSSRVQEQRQEKRSDPGDLFGSVFHNPVDEDVKPTSRTLPLRDLTTHPQPGTSFDPFPATNTEVPVTSPAGHAEDSIAKPKQQRRSLPGFPPASEAIDGLPESSRGSSGGRKSLPSIRDPASHMNTPAPESTIADEHEITRESLVLKDNGSIIIEPPMFAGVPLEKIDENHPFWNPEWEPLERTVQAALDKWKDRLENLRNKPDAVRHTMFLANRQVNRGQSVLDFIRDGCFHPLQFANREMMDKYYKTFINYDTVFRLVNVHEELKKFDLGVTPLEWLRQRLYEIAMAQGDKFSLSKTTHDLYHDIKLKALREKHGFGNIGRPSGYKVGDKGVAKGTAKLKPKNETSERSPVDQDGGRRSSRRPIGQVDAEDDLQRPTAVSSSEYLEPVTPRLLKRQRLDTAESKTKQGADLAAQEAEAIQADFEYEGYSSRDSFSNGHIMHVDFRVQQIKTRLLTTRPNVTQYWTWKPEDQKFEHQVLRDVQPNVTWGYYREPDRFSCDLEHIKEIRYASDGQKILVARTDDNSGDILVFFKRERTKKRFLALVKRKGVKLVKHSRVYLEDAWNAMNSKLMSDGESEA</sequence>
<dbReference type="AlphaFoldDB" id="A0AAN7UEX1"/>
<keyword evidence="3" id="KW-1185">Reference proteome</keyword>
<comment type="caution">
    <text evidence="2">The sequence shown here is derived from an EMBL/GenBank/DDBJ whole genome shotgun (WGS) entry which is preliminary data.</text>
</comment>